<sequence>MAERTIWGISVETSPLGRVSWPNEIKRIAVERVLEMGERIAMVAMELDAHENLVRKWCIAARRSRGETVAQQPRFAPVMIASDQPLASTVMICKLTIENATLEFPSNIAEDDLARLVRGLRGA</sequence>
<dbReference type="Proteomes" id="UP000284476">
    <property type="component" value="Unassembled WGS sequence"/>
</dbReference>
<name>A0A443J7M4_9RHOB</name>
<protein>
    <recommendedName>
        <fullName evidence="3">Transposase</fullName>
    </recommendedName>
</protein>
<dbReference type="GO" id="GO:0006313">
    <property type="term" value="P:DNA transposition"/>
    <property type="evidence" value="ECO:0007669"/>
    <property type="project" value="InterPro"/>
</dbReference>
<dbReference type="EMBL" id="SAUZ01000042">
    <property type="protein sequence ID" value="RWR16492.1"/>
    <property type="molecule type" value="Genomic_DNA"/>
</dbReference>
<organism evidence="1 2">
    <name type="scientific">Paenirhodobacter populi</name>
    <dbReference type="NCBI Taxonomy" id="2306993"/>
    <lineage>
        <taxon>Bacteria</taxon>
        <taxon>Pseudomonadati</taxon>
        <taxon>Pseudomonadota</taxon>
        <taxon>Alphaproteobacteria</taxon>
        <taxon>Rhodobacterales</taxon>
        <taxon>Rhodobacter group</taxon>
        <taxon>Paenirhodobacter</taxon>
    </lineage>
</organism>
<reference evidence="1 2" key="1">
    <citation type="submission" date="2019-01" db="EMBL/GenBank/DDBJ databases">
        <title>Sinorhodobacter populi sp. nov. isolated from the symptomatic bark tissue of Populus euramericana canker.</title>
        <authorList>
            <person name="Xu G."/>
        </authorList>
    </citation>
    <scope>NUCLEOTIDE SEQUENCE [LARGE SCALE GENOMIC DNA]</scope>
    <source>
        <strain evidence="1 2">SK2B-1</strain>
    </source>
</reference>
<evidence type="ECO:0000313" key="2">
    <source>
        <dbReference type="Proteomes" id="UP000284476"/>
    </source>
</evidence>
<dbReference type="GO" id="GO:0003677">
    <property type="term" value="F:DNA binding"/>
    <property type="evidence" value="ECO:0007669"/>
    <property type="project" value="InterPro"/>
</dbReference>
<comment type="caution">
    <text evidence="1">The sequence shown here is derived from an EMBL/GenBank/DDBJ whole genome shotgun (WGS) entry which is preliminary data.</text>
</comment>
<gene>
    <name evidence="1" type="ORF">D2T30_21470</name>
</gene>
<proteinExistence type="predicted"/>
<dbReference type="AlphaFoldDB" id="A0A443J7M4"/>
<evidence type="ECO:0008006" key="3">
    <source>
        <dbReference type="Google" id="ProtNLM"/>
    </source>
</evidence>
<evidence type="ECO:0000313" key="1">
    <source>
        <dbReference type="EMBL" id="RWR16492.1"/>
    </source>
</evidence>
<dbReference type="InterPro" id="IPR002514">
    <property type="entry name" value="Transposase_8"/>
</dbReference>
<dbReference type="Pfam" id="PF01527">
    <property type="entry name" value="HTH_Tnp_1"/>
    <property type="match status" value="1"/>
</dbReference>
<dbReference type="RefSeq" id="WP_128210463.1">
    <property type="nucleotide sequence ID" value="NZ_JBHRSO010000036.1"/>
</dbReference>
<dbReference type="GO" id="GO:0004803">
    <property type="term" value="F:transposase activity"/>
    <property type="evidence" value="ECO:0007669"/>
    <property type="project" value="InterPro"/>
</dbReference>
<accession>A0A443J7M4</accession>
<reference evidence="1 2" key="2">
    <citation type="submission" date="2019-01" db="EMBL/GenBank/DDBJ databases">
        <authorList>
            <person name="Li Y."/>
        </authorList>
    </citation>
    <scope>NUCLEOTIDE SEQUENCE [LARGE SCALE GENOMIC DNA]</scope>
    <source>
        <strain evidence="1 2">SK2B-1</strain>
    </source>
</reference>